<dbReference type="EMBL" id="JACHDY010000004">
    <property type="protein sequence ID" value="MBB5318354.1"/>
    <property type="molecule type" value="Genomic_DNA"/>
</dbReference>
<protein>
    <recommendedName>
        <fullName evidence="1">DUF4397 domain-containing protein</fullName>
    </recommendedName>
</protein>
<accession>A0A7W8IJL4</accession>
<keyword evidence="3" id="KW-1185">Reference proteome</keyword>
<evidence type="ECO:0000259" key="1">
    <source>
        <dbReference type="Pfam" id="PF14344"/>
    </source>
</evidence>
<name>A0A7W8IJL4_9BACT</name>
<dbReference type="AlphaFoldDB" id="A0A7W8IJL4"/>
<evidence type="ECO:0000313" key="3">
    <source>
        <dbReference type="Proteomes" id="UP000568106"/>
    </source>
</evidence>
<dbReference type="Pfam" id="PF14344">
    <property type="entry name" value="DUF4397"/>
    <property type="match status" value="1"/>
</dbReference>
<proteinExistence type="predicted"/>
<feature type="domain" description="DUF4397" evidence="1">
    <location>
        <begin position="56"/>
        <end position="169"/>
    </location>
</feature>
<gene>
    <name evidence="2" type="ORF">HDF09_003051</name>
</gene>
<evidence type="ECO:0000313" key="2">
    <source>
        <dbReference type="EMBL" id="MBB5318354.1"/>
    </source>
</evidence>
<dbReference type="InterPro" id="IPR025510">
    <property type="entry name" value="DUF4397"/>
</dbReference>
<sequence>MSLWIYPDVPLIYTVRRSMFNNIPLVHSITRVAGAATILLALTGCGAIVSSAPAPQLRVVTASPDAARLDIYQGSNALAHNLGFGTVTSYIPVSSGSDTIAANTAGTKQLLSASKTNFASSGQYTVLIGSTAASLQQLTLTDQNQPAPTGQIALRFLNQATHSGPIDIYLVPAGQRLIAVAPTVTNTLFGANTGYLNLPAGAYSLVMMPSGTIPPTPPLAIYTGPQVTYPSGAARTIILIDPQQASSPGLQVITASDFDPAAN</sequence>
<reference evidence="2" key="1">
    <citation type="submission" date="2020-08" db="EMBL/GenBank/DDBJ databases">
        <title>Genomic Encyclopedia of Type Strains, Phase IV (KMG-V): Genome sequencing to study the core and pangenomes of soil and plant-associated prokaryotes.</title>
        <authorList>
            <person name="Whitman W."/>
        </authorList>
    </citation>
    <scope>NUCLEOTIDE SEQUENCE [LARGE SCALE GENOMIC DNA]</scope>
    <source>
        <strain evidence="2">M8UP27</strain>
    </source>
</reference>
<organism evidence="2 3">
    <name type="scientific">Tunturiibacter empetritectus</name>
    <dbReference type="NCBI Taxonomy" id="3069691"/>
    <lineage>
        <taxon>Bacteria</taxon>
        <taxon>Pseudomonadati</taxon>
        <taxon>Acidobacteriota</taxon>
        <taxon>Terriglobia</taxon>
        <taxon>Terriglobales</taxon>
        <taxon>Acidobacteriaceae</taxon>
        <taxon>Tunturiibacter</taxon>
    </lineage>
</organism>
<comment type="caution">
    <text evidence="2">The sequence shown here is derived from an EMBL/GenBank/DDBJ whole genome shotgun (WGS) entry which is preliminary data.</text>
</comment>
<dbReference type="Proteomes" id="UP000568106">
    <property type="component" value="Unassembled WGS sequence"/>
</dbReference>